<evidence type="ECO:0000259" key="2">
    <source>
        <dbReference type="Pfam" id="PF13476"/>
    </source>
</evidence>
<dbReference type="OrthoDB" id="5468457at2"/>
<organism evidence="3 4">
    <name type="scientific">Desulfobotulus alkaliphilus</name>
    <dbReference type="NCBI Taxonomy" id="622671"/>
    <lineage>
        <taxon>Bacteria</taxon>
        <taxon>Pseudomonadati</taxon>
        <taxon>Thermodesulfobacteriota</taxon>
        <taxon>Desulfobacteria</taxon>
        <taxon>Desulfobacterales</taxon>
        <taxon>Desulfobacteraceae</taxon>
        <taxon>Desulfobotulus</taxon>
    </lineage>
</organism>
<dbReference type="InterPro" id="IPR038729">
    <property type="entry name" value="Rad50/SbcC_AAA"/>
</dbReference>
<evidence type="ECO:0000313" key="4">
    <source>
        <dbReference type="Proteomes" id="UP000318307"/>
    </source>
</evidence>
<dbReference type="RefSeq" id="WP_144683383.1">
    <property type="nucleotide sequence ID" value="NZ_VLLC01000007.1"/>
</dbReference>
<dbReference type="GO" id="GO:0005524">
    <property type="term" value="F:ATP binding"/>
    <property type="evidence" value="ECO:0007669"/>
    <property type="project" value="InterPro"/>
</dbReference>
<feature type="domain" description="ATPase AAA-type core" evidence="1">
    <location>
        <begin position="257"/>
        <end position="340"/>
    </location>
</feature>
<dbReference type="GO" id="GO:0016887">
    <property type="term" value="F:ATP hydrolysis activity"/>
    <property type="evidence" value="ECO:0007669"/>
    <property type="project" value="InterPro"/>
</dbReference>
<gene>
    <name evidence="3" type="ORF">LZ24_01195</name>
</gene>
<dbReference type="AlphaFoldDB" id="A0A562RY44"/>
<keyword evidence="4" id="KW-1185">Reference proteome</keyword>
<dbReference type="Pfam" id="PF13476">
    <property type="entry name" value="AAA_23"/>
    <property type="match status" value="1"/>
</dbReference>
<dbReference type="InterPro" id="IPR003959">
    <property type="entry name" value="ATPase_AAA_core"/>
</dbReference>
<evidence type="ECO:0000313" key="3">
    <source>
        <dbReference type="EMBL" id="TWI73965.1"/>
    </source>
</evidence>
<dbReference type="EMBL" id="VLLC01000007">
    <property type="protein sequence ID" value="TWI73965.1"/>
    <property type="molecule type" value="Genomic_DNA"/>
</dbReference>
<dbReference type="PANTHER" id="PTHR43581:SF4">
    <property type="entry name" value="ATP_GTP PHOSPHATASE"/>
    <property type="match status" value="1"/>
</dbReference>
<name>A0A562RY44_9BACT</name>
<protein>
    <submittedName>
        <fullName evidence="3">Putative AbiEii toxin of type IV toxin-antitoxin system</fullName>
    </submittedName>
</protein>
<proteinExistence type="predicted"/>
<dbReference type="SUPFAM" id="SSF52540">
    <property type="entry name" value="P-loop containing nucleoside triphosphate hydrolases"/>
    <property type="match status" value="1"/>
</dbReference>
<dbReference type="PANTHER" id="PTHR43581">
    <property type="entry name" value="ATP/GTP PHOSPHATASE"/>
    <property type="match status" value="1"/>
</dbReference>
<feature type="domain" description="Rad50/SbcC-type AAA" evidence="2">
    <location>
        <begin position="13"/>
        <end position="140"/>
    </location>
</feature>
<accession>A0A562RY44</accession>
<dbReference type="GO" id="GO:0006302">
    <property type="term" value="P:double-strand break repair"/>
    <property type="evidence" value="ECO:0007669"/>
    <property type="project" value="InterPro"/>
</dbReference>
<comment type="caution">
    <text evidence="3">The sequence shown here is derived from an EMBL/GenBank/DDBJ whole genome shotgun (WGS) entry which is preliminary data.</text>
</comment>
<dbReference type="InterPro" id="IPR051396">
    <property type="entry name" value="Bact_Antivir_Def_Nuclease"/>
</dbReference>
<dbReference type="Proteomes" id="UP000318307">
    <property type="component" value="Unassembled WGS sequence"/>
</dbReference>
<dbReference type="InterPro" id="IPR027417">
    <property type="entry name" value="P-loop_NTPase"/>
</dbReference>
<evidence type="ECO:0000259" key="1">
    <source>
        <dbReference type="Pfam" id="PF13304"/>
    </source>
</evidence>
<dbReference type="Pfam" id="PF13304">
    <property type="entry name" value="AAA_21"/>
    <property type="match status" value="1"/>
</dbReference>
<reference evidence="3 4" key="1">
    <citation type="submission" date="2019-07" db="EMBL/GenBank/DDBJ databases">
        <title>Genome sequencing of 100 strains of the haloalkaliphilic chemolithoautotrophic sulfur-oxidizing bacterium Thioalkalivibrio.</title>
        <authorList>
            <person name="Muyzer G."/>
        </authorList>
    </citation>
    <scope>NUCLEOTIDE SEQUENCE [LARGE SCALE GENOMIC DNA]</scope>
    <source>
        <strain evidence="3 4">ASO4-4</strain>
    </source>
</reference>
<dbReference type="Gene3D" id="3.40.50.300">
    <property type="entry name" value="P-loop containing nucleotide triphosphate hydrolases"/>
    <property type="match status" value="2"/>
</dbReference>
<sequence>MTKNQKIPVKIRRISIRNYKGIDTLEMDFPAPRMPDDPDILIMGSQNGLGKSSIIECCALLLLSLTQREERFKLRDRYTIVNVPDLLIKSGCHFAEISGDIVIGDETSTVHVRIDRNGVIKISGEILREKIIENELFNSETEVEDFIKAICGFTPNPVMENKFLLFHSYRKVQEGNPELGMMVEGRSPKRPPFQRYETPMSTFKLRILRSLMGQANLFELGDDEDPAETIEKLNELVRFYAHGTISKLRPSPDNTVDFRIKPVNGEGSFTFDGLSSGQKEIISTLFLVWYHTRNNPSVIFIDEPELHLNAQWHRSFVKMLLQMSPQNQYIMATHSEDIMDSVSEDRRVLLLGKDEGEL</sequence>